<protein>
    <recommendedName>
        <fullName evidence="3">MYND-type domain-containing protein</fullName>
    </recommendedName>
</protein>
<proteinExistence type="predicted"/>
<evidence type="ECO:0000313" key="1">
    <source>
        <dbReference type="EMBL" id="KAJ7743867.1"/>
    </source>
</evidence>
<keyword evidence="2" id="KW-1185">Reference proteome</keyword>
<organism evidence="1 2">
    <name type="scientific">Mycena metata</name>
    <dbReference type="NCBI Taxonomy" id="1033252"/>
    <lineage>
        <taxon>Eukaryota</taxon>
        <taxon>Fungi</taxon>
        <taxon>Dikarya</taxon>
        <taxon>Basidiomycota</taxon>
        <taxon>Agaricomycotina</taxon>
        <taxon>Agaricomycetes</taxon>
        <taxon>Agaricomycetidae</taxon>
        <taxon>Agaricales</taxon>
        <taxon>Marasmiineae</taxon>
        <taxon>Mycenaceae</taxon>
        <taxon>Mycena</taxon>
    </lineage>
</organism>
<reference evidence="1" key="1">
    <citation type="submission" date="2023-03" db="EMBL/GenBank/DDBJ databases">
        <title>Massive genome expansion in bonnet fungi (Mycena s.s.) driven by repeated elements and novel gene families across ecological guilds.</title>
        <authorList>
            <consortium name="Lawrence Berkeley National Laboratory"/>
            <person name="Harder C.B."/>
            <person name="Miyauchi S."/>
            <person name="Viragh M."/>
            <person name="Kuo A."/>
            <person name="Thoen E."/>
            <person name="Andreopoulos B."/>
            <person name="Lu D."/>
            <person name="Skrede I."/>
            <person name="Drula E."/>
            <person name="Henrissat B."/>
            <person name="Morin E."/>
            <person name="Kohler A."/>
            <person name="Barry K."/>
            <person name="LaButti K."/>
            <person name="Morin E."/>
            <person name="Salamov A."/>
            <person name="Lipzen A."/>
            <person name="Mereny Z."/>
            <person name="Hegedus B."/>
            <person name="Baldrian P."/>
            <person name="Stursova M."/>
            <person name="Weitz H."/>
            <person name="Taylor A."/>
            <person name="Grigoriev I.V."/>
            <person name="Nagy L.G."/>
            <person name="Martin F."/>
            <person name="Kauserud H."/>
        </authorList>
    </citation>
    <scope>NUCLEOTIDE SEQUENCE</scope>
    <source>
        <strain evidence="1">CBHHK182m</strain>
    </source>
</reference>
<comment type="caution">
    <text evidence="1">The sequence shown here is derived from an EMBL/GenBank/DDBJ whole genome shotgun (WGS) entry which is preliminary data.</text>
</comment>
<sequence>MAEPTPLPYPMDFSSLLKSSLALKNLLHFLSLHRGWKVGIRAAHHAILEQLFTFILAFDSDEVKKCEAGWSVCHLERQKTQGNPDFADIHEMLHFRGTGARSLCTFNDVVIATCNFAQWIVHDLNVKVDREVDLWPNPPALLPGGPLRLLVALLDHLPRDNTLLAALIDSPDFISAVASDFTKRRKVEDKVLVYGSFCMGMALGTLFRYYNRAKPQDFLRPQAQLIYDGMRVLRDIYGNCEGQSDVHAKFLVCTYVTPMAFITNLLPPEYEDDHDINAFLNPCRFFHKALSLILHENEESPICGKALCSTRGERSPTKSLCSAYRLLKFCSPACHKQTWVWKPAPHKAICNELARALAIKALATNEVEWSAGLRAGGFTDERMRDIIVVLRGPEEASIDYCLRTFGLHSALAATLCPPTKHTGTLGSAGHFSEEPQQLSFDILPFHRISCSQSFL</sequence>
<evidence type="ECO:0000313" key="2">
    <source>
        <dbReference type="Proteomes" id="UP001215598"/>
    </source>
</evidence>
<name>A0AAD7IIJ0_9AGAR</name>
<dbReference type="EMBL" id="JARKIB010000089">
    <property type="protein sequence ID" value="KAJ7743867.1"/>
    <property type="molecule type" value="Genomic_DNA"/>
</dbReference>
<gene>
    <name evidence="1" type="ORF">B0H16DRAFT_1889846</name>
</gene>
<dbReference type="AlphaFoldDB" id="A0AAD7IIJ0"/>
<accession>A0AAD7IIJ0</accession>
<dbReference type="Proteomes" id="UP001215598">
    <property type="component" value="Unassembled WGS sequence"/>
</dbReference>
<evidence type="ECO:0008006" key="3">
    <source>
        <dbReference type="Google" id="ProtNLM"/>
    </source>
</evidence>